<accession>A0A8H8CRX3</accession>
<dbReference type="EMBL" id="JAEVHI010000006">
    <property type="protein sequence ID" value="KAG5288436.1"/>
    <property type="molecule type" value="Genomic_DNA"/>
</dbReference>
<evidence type="ECO:0000313" key="2">
    <source>
        <dbReference type="Proteomes" id="UP000670092"/>
    </source>
</evidence>
<reference evidence="1 2" key="1">
    <citation type="submission" date="2021-01" db="EMBL/GenBank/DDBJ databases">
        <title>Chromosome-level genome assembly of a human fungal pathogen reveals clustering of transcriptionally co-regulated genes.</title>
        <authorList>
            <person name="Voorhies M."/>
            <person name="Cohen S."/>
            <person name="Shea T.P."/>
            <person name="Petrus S."/>
            <person name="Munoz J.F."/>
            <person name="Poplawski S."/>
            <person name="Goldman W.E."/>
            <person name="Michael T."/>
            <person name="Cuomo C.A."/>
            <person name="Sil A."/>
            <person name="Beyhan S."/>
        </authorList>
    </citation>
    <scope>NUCLEOTIDE SEQUENCE [LARGE SCALE GENOMIC DNA]</scope>
    <source>
        <strain evidence="1 2">G184AR</strain>
    </source>
</reference>
<gene>
    <name evidence="1" type="ORF">I7I52_11931</name>
</gene>
<evidence type="ECO:0000313" key="1">
    <source>
        <dbReference type="EMBL" id="KAG5288436.1"/>
    </source>
</evidence>
<organism evidence="1 2">
    <name type="scientific">Ajellomyces capsulatus</name>
    <name type="common">Darling's disease fungus</name>
    <name type="synonym">Histoplasma capsulatum</name>
    <dbReference type="NCBI Taxonomy" id="5037"/>
    <lineage>
        <taxon>Eukaryota</taxon>
        <taxon>Fungi</taxon>
        <taxon>Dikarya</taxon>
        <taxon>Ascomycota</taxon>
        <taxon>Pezizomycotina</taxon>
        <taxon>Eurotiomycetes</taxon>
        <taxon>Eurotiomycetidae</taxon>
        <taxon>Onygenales</taxon>
        <taxon>Ajellomycetaceae</taxon>
        <taxon>Histoplasma</taxon>
    </lineage>
</organism>
<sequence length="60" mass="6789">MDKTSEARRSSAPLFAGNLSSWRKLYRKGGILSAPLSLCGNFDNRLTKDTWRKRGVDMEV</sequence>
<name>A0A8H8CRX3_AJECA</name>
<dbReference type="VEuPathDB" id="FungiDB:I7I52_11931"/>
<dbReference type="Proteomes" id="UP000670092">
    <property type="component" value="Unassembled WGS sequence"/>
</dbReference>
<dbReference type="AlphaFoldDB" id="A0A8H8CRX3"/>
<proteinExistence type="predicted"/>
<protein>
    <submittedName>
        <fullName evidence="1">Uncharacterized protein</fullName>
    </submittedName>
</protein>
<comment type="caution">
    <text evidence="1">The sequence shown here is derived from an EMBL/GenBank/DDBJ whole genome shotgun (WGS) entry which is preliminary data.</text>
</comment>